<keyword evidence="1" id="KW-0808">Transferase</keyword>
<dbReference type="CDD" id="cd02440">
    <property type="entry name" value="AdoMet_MTases"/>
    <property type="match status" value="1"/>
</dbReference>
<evidence type="ECO:0000313" key="3">
    <source>
        <dbReference type="EMBL" id="KKU87087.1"/>
    </source>
</evidence>
<sequence length="219" mass="25267">MSETQYGGPAEYGPSYSYLLECQDNWKKPSYRAWWLTRVYLEVVRPLALPQESKILSVGAGMGHIEQFLVSPFGYDVTAIDFNLPSLQVATSLFSDRVSFIAADVLKLPFKDSSFDAVISYDLMEHLPSESRAELALREMERVLKRGGPMFHKITVLGEDGIDQDATHHIKKSSKNWEYWFQEKGWKTYKPSEHFVPIWSRKRVGRYPVKGAFYIRRST</sequence>
<dbReference type="EMBL" id="LCOY01000039">
    <property type="protein sequence ID" value="KKU87087.1"/>
    <property type="molecule type" value="Genomic_DNA"/>
</dbReference>
<proteinExistence type="predicted"/>
<dbReference type="PANTHER" id="PTHR44068:SF11">
    <property type="entry name" value="GERANYL DIPHOSPHATE 2-C-METHYLTRANSFERASE"/>
    <property type="match status" value="1"/>
</dbReference>
<comment type="caution">
    <text evidence="3">The sequence shown here is derived from an EMBL/GenBank/DDBJ whole genome shotgun (WGS) entry which is preliminary data.</text>
</comment>
<reference evidence="3 4" key="1">
    <citation type="journal article" date="2015" name="Nature">
        <title>rRNA introns, odd ribosomes, and small enigmatic genomes across a large radiation of phyla.</title>
        <authorList>
            <person name="Brown C.T."/>
            <person name="Hug L.A."/>
            <person name="Thomas B.C."/>
            <person name="Sharon I."/>
            <person name="Castelle C.J."/>
            <person name="Singh A."/>
            <person name="Wilkins M.J."/>
            <person name="Williams K.H."/>
            <person name="Banfield J.F."/>
        </authorList>
    </citation>
    <scope>NUCLEOTIDE SEQUENCE [LARGE SCALE GENOMIC DNA]</scope>
</reference>
<gene>
    <name evidence="3" type="ORF">UY16_C0039G0002</name>
</gene>
<dbReference type="Pfam" id="PF08241">
    <property type="entry name" value="Methyltransf_11"/>
    <property type="match status" value="1"/>
</dbReference>
<protein>
    <recommendedName>
        <fullName evidence="2">Methyltransferase type 11 domain-containing protein</fullName>
    </recommendedName>
</protein>
<accession>A0A0G1TZ41</accession>
<dbReference type="InterPro" id="IPR050447">
    <property type="entry name" value="Erg6_SMT_methyltransf"/>
</dbReference>
<dbReference type="SUPFAM" id="SSF53335">
    <property type="entry name" value="S-adenosyl-L-methionine-dependent methyltransferases"/>
    <property type="match status" value="1"/>
</dbReference>
<name>A0A0G1TZ41_9BACT</name>
<dbReference type="InterPro" id="IPR029063">
    <property type="entry name" value="SAM-dependent_MTases_sf"/>
</dbReference>
<organism evidence="3 4">
    <name type="scientific">Candidatus Gottesmanbacteria bacterium GW2011_GWA2_47_9</name>
    <dbReference type="NCBI Taxonomy" id="1618445"/>
    <lineage>
        <taxon>Bacteria</taxon>
        <taxon>Candidatus Gottesmaniibacteriota</taxon>
    </lineage>
</organism>
<dbReference type="Proteomes" id="UP000034739">
    <property type="component" value="Unassembled WGS sequence"/>
</dbReference>
<feature type="domain" description="Methyltransferase type 11" evidence="2">
    <location>
        <begin position="56"/>
        <end position="150"/>
    </location>
</feature>
<dbReference type="Gene3D" id="3.40.50.150">
    <property type="entry name" value="Vaccinia Virus protein VP39"/>
    <property type="match status" value="1"/>
</dbReference>
<dbReference type="InterPro" id="IPR013216">
    <property type="entry name" value="Methyltransf_11"/>
</dbReference>
<dbReference type="AlphaFoldDB" id="A0A0G1TZ41"/>
<evidence type="ECO:0000256" key="1">
    <source>
        <dbReference type="ARBA" id="ARBA00022679"/>
    </source>
</evidence>
<dbReference type="GO" id="GO:0008757">
    <property type="term" value="F:S-adenosylmethionine-dependent methyltransferase activity"/>
    <property type="evidence" value="ECO:0007669"/>
    <property type="project" value="InterPro"/>
</dbReference>
<evidence type="ECO:0000313" key="4">
    <source>
        <dbReference type="Proteomes" id="UP000034739"/>
    </source>
</evidence>
<dbReference type="PANTHER" id="PTHR44068">
    <property type="entry name" value="ZGC:194242"/>
    <property type="match status" value="1"/>
</dbReference>
<evidence type="ECO:0000259" key="2">
    <source>
        <dbReference type="Pfam" id="PF08241"/>
    </source>
</evidence>